<proteinExistence type="predicted"/>
<comment type="caution">
    <text evidence="1">The sequence shown here is derived from an EMBL/GenBank/DDBJ whole genome shotgun (WGS) entry which is preliminary data.</text>
</comment>
<evidence type="ECO:0000313" key="1">
    <source>
        <dbReference type="EMBL" id="GCE63472.1"/>
    </source>
</evidence>
<organism evidence="1 2">
    <name type="scientific">Candidatus Mycoplasma haematohominis</name>
    <dbReference type="NCBI Taxonomy" id="1494318"/>
    <lineage>
        <taxon>Bacteria</taxon>
        <taxon>Bacillati</taxon>
        <taxon>Mycoplasmatota</taxon>
        <taxon>Mollicutes</taxon>
        <taxon>Mycoplasmataceae</taxon>
        <taxon>Mycoplasma</taxon>
    </lineage>
</organism>
<gene>
    <name evidence="1" type="ORF">MHSWG343_04690</name>
</gene>
<dbReference type="Proteomes" id="UP000324831">
    <property type="component" value="Unassembled WGS sequence"/>
</dbReference>
<sequence length="240" mass="26548">MDPIKVAAGAGAVILASAGGYGISTLFEGEPICIQNPQADKFGEDFQFHFMDASDDKNDAWWKDRFNKKYPKNKTDASLHTDFKNLSDFSNLKDKCKAAYDKSTTSDVSKDTAEDHYEKNVWELCSIDGSLPVVITKTSETSKLSGSAKATKLIDTENEKNKKWWERRAKHFFKQGSKDGYGSKASENAAGFKKLHDDGGSVGDLKKKCQDNYGTTYSDSSVSNIVKETLRFCSLAGKQT</sequence>
<dbReference type="AlphaFoldDB" id="A0A478FQ95"/>
<dbReference type="EMBL" id="BIMN01000002">
    <property type="protein sequence ID" value="GCE63472.1"/>
    <property type="molecule type" value="Genomic_DNA"/>
</dbReference>
<protein>
    <submittedName>
        <fullName evidence="1">Uncharacterized protein</fullName>
    </submittedName>
</protein>
<evidence type="ECO:0000313" key="2">
    <source>
        <dbReference type="Proteomes" id="UP000324831"/>
    </source>
</evidence>
<reference evidence="1 2" key="1">
    <citation type="submission" date="2019-01" db="EMBL/GenBank/DDBJ databases">
        <title>Draft genome sequences of Candidatus Mycoplasma haemohominis SWG34-3 identified from a patient with pyrexia, anemia and liver dysfunction.</title>
        <authorList>
            <person name="Sekizuka T."/>
            <person name="Hattori N."/>
            <person name="Katano H."/>
            <person name="Takuma T."/>
            <person name="Ito T."/>
            <person name="Arai N."/>
            <person name="Yanai R."/>
            <person name="Ishii S."/>
            <person name="Miura Y."/>
            <person name="Tokunaga T."/>
            <person name="Watanabe H."/>
            <person name="Nomura N."/>
            <person name="Eguchi J."/>
            <person name="Arai T."/>
            <person name="Hasegawa H."/>
            <person name="Nakamaki T."/>
            <person name="Wakita T."/>
            <person name="Niki Y."/>
            <person name="Kuroda M."/>
        </authorList>
    </citation>
    <scope>NUCLEOTIDE SEQUENCE [LARGE SCALE GENOMIC DNA]</scope>
    <source>
        <strain evidence="1">SWG34-3</strain>
    </source>
</reference>
<accession>A0A478FQ95</accession>
<name>A0A478FQ95_9MOLU</name>